<gene>
    <name evidence="8" type="primary">sufS_17</name>
    <name evidence="8" type="ORF">SDC9_51716</name>
</gene>
<dbReference type="PANTHER" id="PTHR43586:SF8">
    <property type="entry name" value="CYSTEINE DESULFURASE 1, CHLOROPLASTIC"/>
    <property type="match status" value="1"/>
</dbReference>
<dbReference type="Pfam" id="PF00266">
    <property type="entry name" value="Aminotran_5"/>
    <property type="match status" value="1"/>
</dbReference>
<comment type="cofactor">
    <cofactor evidence="1">
        <name>pyridoxal 5'-phosphate</name>
        <dbReference type="ChEBI" id="CHEBI:597326"/>
    </cofactor>
</comment>
<dbReference type="AlphaFoldDB" id="A0A644WNB5"/>
<evidence type="ECO:0000259" key="7">
    <source>
        <dbReference type="Pfam" id="PF00266"/>
    </source>
</evidence>
<dbReference type="SUPFAM" id="SSF53383">
    <property type="entry name" value="PLP-dependent transferases"/>
    <property type="match status" value="1"/>
</dbReference>
<dbReference type="InterPro" id="IPR016454">
    <property type="entry name" value="Cysteine_dSase"/>
</dbReference>
<proteinExistence type="inferred from homology"/>
<comment type="similarity">
    <text evidence="2">Belongs to the class-V pyridoxal-phosphate-dependent aminotransferase family. Csd subfamily.</text>
</comment>
<comment type="catalytic activity">
    <reaction evidence="6">
        <text>(sulfur carrier)-H + L-cysteine = (sulfur carrier)-SH + L-alanine</text>
        <dbReference type="Rhea" id="RHEA:43892"/>
        <dbReference type="Rhea" id="RHEA-COMP:14737"/>
        <dbReference type="Rhea" id="RHEA-COMP:14739"/>
        <dbReference type="ChEBI" id="CHEBI:29917"/>
        <dbReference type="ChEBI" id="CHEBI:35235"/>
        <dbReference type="ChEBI" id="CHEBI:57972"/>
        <dbReference type="ChEBI" id="CHEBI:64428"/>
        <dbReference type="EC" id="2.8.1.7"/>
    </reaction>
</comment>
<sequence length="408" mass="44667">MKKYDTITLVREQFPALNQQVNGKPLVYLDNAATSQKPNNVIELSNELTAFTNGNIHRAVHELSARTTVLYEGARDKVAEFINARRREEVIFTSGTTASLNLVAFSLSQKFLTKGGSVLVSGAEHHSNIVPWQMACERNGSKLKVLPVDDNGMWQMDKLEALLDEGVKIISVAHISNVLGIINPVKELIAAAHKRGIIVVVDGAQGIVHSNVDVQDLDCDFYVFSGHKMYASTGTGVLYGKYSLLEEIPPWMGGGDMVDSVSFEKTTYAAPPLKFEAGTPNFGGIPTLGAAVDFIRGIDPNVLLENENQIVEFIENEFKTIPGLKLYGNSAHRIPLFSFNVEGIHPTDIAMLMDKMGVALRSGQMCSEPVMNRFNATAMVRASFAAYNNIEDAEVFVKSLKRAVTMLA</sequence>
<dbReference type="CDD" id="cd06453">
    <property type="entry name" value="SufS_like"/>
    <property type="match status" value="1"/>
</dbReference>
<evidence type="ECO:0000256" key="1">
    <source>
        <dbReference type="ARBA" id="ARBA00001933"/>
    </source>
</evidence>
<reference evidence="8" key="1">
    <citation type="submission" date="2019-08" db="EMBL/GenBank/DDBJ databases">
        <authorList>
            <person name="Kucharzyk K."/>
            <person name="Murdoch R.W."/>
            <person name="Higgins S."/>
            <person name="Loffler F."/>
        </authorList>
    </citation>
    <scope>NUCLEOTIDE SEQUENCE</scope>
</reference>
<feature type="domain" description="Aminotransferase class V" evidence="7">
    <location>
        <begin position="27"/>
        <end position="395"/>
    </location>
</feature>
<dbReference type="EC" id="2.8.1.7" evidence="3"/>
<evidence type="ECO:0000256" key="2">
    <source>
        <dbReference type="ARBA" id="ARBA00010447"/>
    </source>
</evidence>
<organism evidence="8">
    <name type="scientific">bioreactor metagenome</name>
    <dbReference type="NCBI Taxonomy" id="1076179"/>
    <lineage>
        <taxon>unclassified sequences</taxon>
        <taxon>metagenomes</taxon>
        <taxon>ecological metagenomes</taxon>
    </lineage>
</organism>
<dbReference type="PROSITE" id="PS00595">
    <property type="entry name" value="AA_TRANSFER_CLASS_5"/>
    <property type="match status" value="1"/>
</dbReference>
<keyword evidence="4 8" id="KW-0808">Transferase</keyword>
<dbReference type="EMBL" id="VSSQ01001130">
    <property type="protein sequence ID" value="MPM05426.1"/>
    <property type="molecule type" value="Genomic_DNA"/>
</dbReference>
<evidence type="ECO:0000256" key="3">
    <source>
        <dbReference type="ARBA" id="ARBA00012239"/>
    </source>
</evidence>
<evidence type="ECO:0000313" key="8">
    <source>
        <dbReference type="EMBL" id="MPM05426.1"/>
    </source>
</evidence>
<dbReference type="NCBIfam" id="TIGR01979">
    <property type="entry name" value="sufS"/>
    <property type="match status" value="1"/>
</dbReference>
<evidence type="ECO:0000256" key="6">
    <source>
        <dbReference type="ARBA" id="ARBA00050776"/>
    </source>
</evidence>
<evidence type="ECO:0000256" key="5">
    <source>
        <dbReference type="ARBA" id="ARBA00022898"/>
    </source>
</evidence>
<dbReference type="PANTHER" id="PTHR43586">
    <property type="entry name" value="CYSTEINE DESULFURASE"/>
    <property type="match status" value="1"/>
</dbReference>
<dbReference type="InterPro" id="IPR000192">
    <property type="entry name" value="Aminotrans_V_dom"/>
</dbReference>
<dbReference type="GO" id="GO:0006534">
    <property type="term" value="P:cysteine metabolic process"/>
    <property type="evidence" value="ECO:0007669"/>
    <property type="project" value="InterPro"/>
</dbReference>
<dbReference type="Gene3D" id="3.40.640.10">
    <property type="entry name" value="Type I PLP-dependent aspartate aminotransferase-like (Major domain)"/>
    <property type="match status" value="1"/>
</dbReference>
<dbReference type="InterPro" id="IPR015421">
    <property type="entry name" value="PyrdxlP-dep_Trfase_major"/>
</dbReference>
<comment type="caution">
    <text evidence="8">The sequence shown here is derived from an EMBL/GenBank/DDBJ whole genome shotgun (WGS) entry which is preliminary data.</text>
</comment>
<evidence type="ECO:0000256" key="4">
    <source>
        <dbReference type="ARBA" id="ARBA00022679"/>
    </source>
</evidence>
<dbReference type="Gene3D" id="3.90.1150.10">
    <property type="entry name" value="Aspartate Aminotransferase, domain 1"/>
    <property type="match status" value="1"/>
</dbReference>
<dbReference type="InterPro" id="IPR015424">
    <property type="entry name" value="PyrdxlP-dep_Trfase"/>
</dbReference>
<accession>A0A644WNB5</accession>
<dbReference type="InterPro" id="IPR010970">
    <property type="entry name" value="Cys_dSase_SufS"/>
</dbReference>
<dbReference type="InterPro" id="IPR015422">
    <property type="entry name" value="PyrdxlP-dep_Trfase_small"/>
</dbReference>
<dbReference type="PIRSF" id="PIRSF005572">
    <property type="entry name" value="NifS"/>
    <property type="match status" value="1"/>
</dbReference>
<name>A0A644WNB5_9ZZZZ</name>
<keyword evidence="5" id="KW-0663">Pyridoxal phosphate</keyword>
<protein>
    <recommendedName>
        <fullName evidence="3">cysteine desulfurase</fullName>
        <ecNumber evidence="3">2.8.1.7</ecNumber>
    </recommendedName>
</protein>
<dbReference type="GO" id="GO:0031071">
    <property type="term" value="F:cysteine desulfurase activity"/>
    <property type="evidence" value="ECO:0007669"/>
    <property type="project" value="UniProtKB-EC"/>
</dbReference>
<dbReference type="InterPro" id="IPR020578">
    <property type="entry name" value="Aminotrans_V_PyrdxlP_BS"/>
</dbReference>
<dbReference type="GO" id="GO:0030170">
    <property type="term" value="F:pyridoxal phosphate binding"/>
    <property type="evidence" value="ECO:0007669"/>
    <property type="project" value="InterPro"/>
</dbReference>